<dbReference type="STRING" id="59196.RICGR_1361"/>
<dbReference type="EMBL" id="AAQJ02000001">
    <property type="protein sequence ID" value="EDP46820.1"/>
    <property type="molecule type" value="Genomic_DNA"/>
</dbReference>
<gene>
    <name evidence="1" type="ORF">RICGR_1361</name>
</gene>
<comment type="caution">
    <text evidence="1">The sequence shown here is derived from an EMBL/GenBank/DDBJ whole genome shotgun (WGS) entry which is preliminary data.</text>
</comment>
<dbReference type="AlphaFoldDB" id="A8PPR5"/>
<proteinExistence type="predicted"/>
<evidence type="ECO:0000313" key="2">
    <source>
        <dbReference type="Proteomes" id="UP000054075"/>
    </source>
</evidence>
<reference evidence="1" key="2">
    <citation type="submission" date="2007-10" db="EMBL/GenBank/DDBJ databases">
        <authorList>
            <person name="Myers G.S."/>
        </authorList>
    </citation>
    <scope>NUCLEOTIDE SEQUENCE [LARGE SCALE GENOMIC DNA]</scope>
</reference>
<dbReference type="Proteomes" id="UP000054075">
    <property type="component" value="Unassembled WGS sequence"/>
</dbReference>
<protein>
    <submittedName>
        <fullName evidence="1">Uncharacterized protein</fullName>
    </submittedName>
</protein>
<sequence length="46" mass="5451">MKGRFVVTHFAFCKPYDDVFTLIYCLQWPLSGIEVYFIQSLIFLSI</sequence>
<evidence type="ECO:0000313" key="1">
    <source>
        <dbReference type="EMBL" id="EDP46820.1"/>
    </source>
</evidence>
<keyword evidence="2" id="KW-1185">Reference proteome</keyword>
<organism evidence="1 2">
    <name type="scientific">Rickettsiella grylli</name>
    <dbReference type="NCBI Taxonomy" id="59196"/>
    <lineage>
        <taxon>Bacteria</taxon>
        <taxon>Pseudomonadati</taxon>
        <taxon>Pseudomonadota</taxon>
        <taxon>Gammaproteobacteria</taxon>
        <taxon>Legionellales</taxon>
        <taxon>Coxiellaceae</taxon>
        <taxon>Rickettsiella</taxon>
    </lineage>
</organism>
<accession>A8PPR5</accession>
<name>A8PPR5_9COXI</name>
<reference evidence="1" key="1">
    <citation type="submission" date="2006-04" db="EMBL/GenBank/DDBJ databases">
        <authorList>
            <person name="Seshadri R."/>
            <person name="Federici B.A."/>
        </authorList>
    </citation>
    <scope>NUCLEOTIDE SEQUENCE [LARGE SCALE GENOMIC DNA]</scope>
</reference>